<dbReference type="NCBIfam" id="TIGR00591">
    <property type="entry name" value="phr2"/>
    <property type="match status" value="1"/>
</dbReference>
<dbReference type="FunFam" id="3.40.50.620:FF:000110">
    <property type="entry name" value="Deoxyribodipyrimidine photolyase"/>
    <property type="match status" value="1"/>
</dbReference>
<gene>
    <name evidence="17" type="primary">PHR</name>
    <name evidence="17" type="ORF">AWC38_SpisGene13171</name>
</gene>
<evidence type="ECO:0000256" key="8">
    <source>
        <dbReference type="ARBA" id="ARBA00023125"/>
    </source>
</evidence>
<dbReference type="OrthoDB" id="496749at2759"/>
<keyword evidence="7" id="KW-0274">FAD</keyword>
<dbReference type="Proteomes" id="UP000225706">
    <property type="component" value="Unassembled WGS sequence"/>
</dbReference>
<dbReference type="FunFam" id="1.25.40.80:FF:000004">
    <property type="entry name" value="Deoxyribodipyrimidine photolyase"/>
    <property type="match status" value="1"/>
</dbReference>
<keyword evidence="9" id="KW-0234">DNA repair</keyword>
<evidence type="ECO:0000256" key="3">
    <source>
        <dbReference type="ARBA" id="ARBA00013149"/>
    </source>
</evidence>
<dbReference type="PROSITE" id="PS01084">
    <property type="entry name" value="DNA_PHOTOLYASES_2_2"/>
    <property type="match status" value="1"/>
</dbReference>
<dbReference type="InterPro" id="IPR036134">
    <property type="entry name" value="Crypto/Photolyase_FAD-like_sf"/>
</dbReference>
<comment type="function">
    <text evidence="13">Involved in repair of UV radiation-induced DNA damage. Catalyzes the light-dependent monomerization (300-600 nm) of cyclobutyl pyrimidine dimers (in cis-syn configuration), which are formed between adjacent bases on the same DNA strand upon exposure to ultraviolet radiation.</text>
</comment>
<dbReference type="InterPro" id="IPR032673">
    <property type="entry name" value="DNA_photolyase_2_CS"/>
</dbReference>
<dbReference type="AlphaFoldDB" id="A0A2B4RXJ6"/>
<evidence type="ECO:0000256" key="7">
    <source>
        <dbReference type="ARBA" id="ARBA00022827"/>
    </source>
</evidence>
<reference evidence="18" key="1">
    <citation type="journal article" date="2017" name="bioRxiv">
        <title>Comparative analysis of the genomes of Stylophora pistillata and Acropora digitifera provides evidence for extensive differences between species of corals.</title>
        <authorList>
            <person name="Voolstra C.R."/>
            <person name="Li Y."/>
            <person name="Liew Y.J."/>
            <person name="Baumgarten S."/>
            <person name="Zoccola D."/>
            <person name="Flot J.-F."/>
            <person name="Tambutte S."/>
            <person name="Allemand D."/>
            <person name="Aranda M."/>
        </authorList>
    </citation>
    <scope>NUCLEOTIDE SEQUENCE [LARGE SCALE GENOMIC DNA]</scope>
</reference>
<dbReference type="GO" id="GO:0003904">
    <property type="term" value="F:deoxyribodipyrimidine photo-lyase activity"/>
    <property type="evidence" value="ECO:0007669"/>
    <property type="project" value="UniProtKB-EC"/>
</dbReference>
<keyword evidence="18" id="KW-1185">Reference proteome</keyword>
<dbReference type="InterPro" id="IPR014729">
    <property type="entry name" value="Rossmann-like_a/b/a_fold"/>
</dbReference>
<keyword evidence="8" id="KW-0238">DNA-binding</keyword>
<comment type="cofactor">
    <cofactor evidence="1">
        <name>FAD</name>
        <dbReference type="ChEBI" id="CHEBI:57692"/>
    </cofactor>
</comment>
<dbReference type="Gene3D" id="3.40.50.620">
    <property type="entry name" value="HUPs"/>
    <property type="match status" value="1"/>
</dbReference>
<evidence type="ECO:0000313" key="17">
    <source>
        <dbReference type="EMBL" id="PFX22341.1"/>
    </source>
</evidence>
<sequence length="567" mass="65431">MRRSSAALTAVVAEFRSSFRNFDSYFLCAFYPGLIWKTARLVSMANEPPTKRAKKEIAETNHQNNTGQNTLAKYLEKRKNVCESVAEFKFNKKRVRLISSTTDMPESCKGIAYWMWREQRVQDNWAMLYAQRMALKQQVPLIVIFCLPSKYLDAAFRQYNFMIKGLQEVEKELTELNIAFHVLLGEPDKVLPDFVKSKEIGGVVADFTPLRRPLKWLEDIAKKLPKNVPLCQVDGHNIVPCWQASPKLEYGARTIRPKIHNQLKQFLTEFPPVIKHPHAGDYEVKVVDWEAVDNFIEVDRAVKDVDWAKAGTKAGLDMLESFCDSRLKYFATDRNNPTKEALSNLSPWFHAGHISVQRAILRVREFRSKAKDSVEAFIEEAVVRRELADNFCFYNLENYDSIKGTNAWAQKTLLDHAQDKREYLYTREELEDGNTHDDLWNAAQLQLVSEGKMHGFLRMYWAKKILEWTATPEEALEVSLYLNDRFSLDGNDPNGYVGCMWSVCGVHDQGWAERPVFGKIRYMNYNGCKRKFDVAEFVRKNGRKKQDTTGGTDKSLKNRKRKAAGVS</sequence>
<dbReference type="STRING" id="50429.A0A2B4RXJ6"/>
<dbReference type="GO" id="GO:0003677">
    <property type="term" value="F:DNA binding"/>
    <property type="evidence" value="ECO:0007669"/>
    <property type="project" value="UniProtKB-KW"/>
</dbReference>
<comment type="similarity">
    <text evidence="2">Belongs to the DNA photolyase class-2 family.</text>
</comment>
<dbReference type="InterPro" id="IPR052219">
    <property type="entry name" value="Photolyase_Class-2"/>
</dbReference>
<dbReference type="PROSITE" id="PS01083">
    <property type="entry name" value="DNA_PHOTOLYASES_2_1"/>
    <property type="match status" value="1"/>
</dbReference>
<evidence type="ECO:0000313" key="18">
    <source>
        <dbReference type="Proteomes" id="UP000225706"/>
    </source>
</evidence>
<evidence type="ECO:0000256" key="13">
    <source>
        <dbReference type="ARBA" id="ARBA00059220"/>
    </source>
</evidence>
<dbReference type="EMBL" id="LSMT01000243">
    <property type="protein sequence ID" value="PFX22341.1"/>
    <property type="molecule type" value="Genomic_DNA"/>
</dbReference>
<feature type="region of interest" description="Disordered" evidence="15">
    <location>
        <begin position="542"/>
        <end position="567"/>
    </location>
</feature>
<name>A0A2B4RXJ6_STYPI</name>
<dbReference type="InterPro" id="IPR008148">
    <property type="entry name" value="DNA_photolyase_2"/>
</dbReference>
<dbReference type="PROSITE" id="PS51645">
    <property type="entry name" value="PHR_CRY_ALPHA_BETA"/>
    <property type="match status" value="1"/>
</dbReference>
<evidence type="ECO:0000256" key="2">
    <source>
        <dbReference type="ARBA" id="ARBA00006409"/>
    </source>
</evidence>
<evidence type="ECO:0000256" key="9">
    <source>
        <dbReference type="ARBA" id="ARBA00023204"/>
    </source>
</evidence>
<evidence type="ECO:0000256" key="1">
    <source>
        <dbReference type="ARBA" id="ARBA00001974"/>
    </source>
</evidence>
<comment type="catalytic activity">
    <reaction evidence="12">
        <text>cyclobutadipyrimidine (in DNA) = 2 pyrimidine residues (in DNA).</text>
        <dbReference type="EC" id="4.1.99.3"/>
    </reaction>
</comment>
<evidence type="ECO:0000256" key="4">
    <source>
        <dbReference type="ARBA" id="ARBA00014046"/>
    </source>
</evidence>
<dbReference type="FunFam" id="1.10.579.10:FF:000002">
    <property type="entry name" value="Deoxyribodipyrimidine photolyase"/>
    <property type="match status" value="1"/>
</dbReference>
<dbReference type="Pfam" id="PF00875">
    <property type="entry name" value="DNA_photolyase"/>
    <property type="match status" value="1"/>
</dbReference>
<dbReference type="GO" id="GO:0000719">
    <property type="term" value="P:photoreactive repair"/>
    <property type="evidence" value="ECO:0007669"/>
    <property type="project" value="TreeGrafter"/>
</dbReference>
<dbReference type="GO" id="GO:0009650">
    <property type="term" value="P:UV protection"/>
    <property type="evidence" value="ECO:0007669"/>
    <property type="project" value="UniProtKB-ARBA"/>
</dbReference>
<dbReference type="PANTHER" id="PTHR10211">
    <property type="entry name" value="DEOXYRIBODIPYRIMIDINE PHOTOLYASE"/>
    <property type="match status" value="1"/>
</dbReference>
<evidence type="ECO:0000256" key="14">
    <source>
        <dbReference type="ARBA" id="ARBA00083107"/>
    </source>
</evidence>
<evidence type="ECO:0000256" key="12">
    <source>
        <dbReference type="ARBA" id="ARBA00033999"/>
    </source>
</evidence>
<keyword evidence="6" id="KW-0227">DNA damage</keyword>
<dbReference type="SUPFAM" id="SSF52425">
    <property type="entry name" value="Cryptochrome/photolyase, N-terminal domain"/>
    <property type="match status" value="1"/>
</dbReference>
<feature type="domain" description="Photolyase/cryptochrome alpha/beta" evidence="16">
    <location>
        <begin position="109"/>
        <end position="241"/>
    </location>
</feature>
<evidence type="ECO:0000256" key="15">
    <source>
        <dbReference type="SAM" id="MobiDB-lite"/>
    </source>
</evidence>
<dbReference type="Gene3D" id="1.10.579.10">
    <property type="entry name" value="DNA Cyclobutane Dipyrimidine Photolyase, subunit A, domain 3"/>
    <property type="match status" value="1"/>
</dbReference>
<dbReference type="InterPro" id="IPR006050">
    <property type="entry name" value="DNA_photolyase_N"/>
</dbReference>
<organism evidence="17 18">
    <name type="scientific">Stylophora pistillata</name>
    <name type="common">Smooth cauliflower coral</name>
    <dbReference type="NCBI Taxonomy" id="50429"/>
    <lineage>
        <taxon>Eukaryota</taxon>
        <taxon>Metazoa</taxon>
        <taxon>Cnidaria</taxon>
        <taxon>Anthozoa</taxon>
        <taxon>Hexacorallia</taxon>
        <taxon>Scleractinia</taxon>
        <taxon>Astrocoeniina</taxon>
        <taxon>Pocilloporidae</taxon>
        <taxon>Stylophora</taxon>
    </lineage>
</organism>
<evidence type="ECO:0000256" key="5">
    <source>
        <dbReference type="ARBA" id="ARBA00022630"/>
    </source>
</evidence>
<dbReference type="SUPFAM" id="SSF48173">
    <property type="entry name" value="Cryptochrome/photolyase FAD-binding domain"/>
    <property type="match status" value="1"/>
</dbReference>
<keyword evidence="10 17" id="KW-0456">Lyase</keyword>
<feature type="compositionally biased region" description="Basic residues" evidence="15">
    <location>
        <begin position="557"/>
        <end position="567"/>
    </location>
</feature>
<evidence type="ECO:0000256" key="10">
    <source>
        <dbReference type="ARBA" id="ARBA00023239"/>
    </source>
</evidence>
<comment type="caution">
    <text evidence="17">The sequence shown here is derived from an EMBL/GenBank/DDBJ whole genome shotgun (WGS) entry which is preliminary data.</text>
</comment>
<keyword evidence="5" id="KW-0285">Flavoprotein</keyword>
<proteinExistence type="inferred from homology"/>
<protein>
    <recommendedName>
        <fullName evidence="4">Deoxyribodipyrimidine photo-lyase</fullName>
        <ecNumber evidence="3">4.1.99.3</ecNumber>
    </recommendedName>
    <alternativeName>
        <fullName evidence="11">DNA photolyase</fullName>
    </alternativeName>
    <alternativeName>
        <fullName evidence="14">Photoreactivating enzyme</fullName>
    </alternativeName>
</protein>
<dbReference type="PANTHER" id="PTHR10211:SF0">
    <property type="entry name" value="DEOXYRIBODIPYRIMIDINE PHOTO-LYASE"/>
    <property type="match status" value="1"/>
</dbReference>
<dbReference type="InterPro" id="IPR036155">
    <property type="entry name" value="Crypto/Photolyase_N_sf"/>
</dbReference>
<evidence type="ECO:0000256" key="6">
    <source>
        <dbReference type="ARBA" id="ARBA00022763"/>
    </source>
</evidence>
<evidence type="ECO:0000256" key="11">
    <source>
        <dbReference type="ARBA" id="ARBA00031671"/>
    </source>
</evidence>
<dbReference type="Gene3D" id="1.25.40.80">
    <property type="match status" value="1"/>
</dbReference>
<accession>A0A2B4RXJ6</accession>
<evidence type="ECO:0000259" key="16">
    <source>
        <dbReference type="PROSITE" id="PS51645"/>
    </source>
</evidence>
<dbReference type="EC" id="4.1.99.3" evidence="3"/>